<protein>
    <recommendedName>
        <fullName evidence="8">DDE Tnp4 domain-containing protein</fullName>
    </recommendedName>
</protein>
<feature type="non-terminal residue" evidence="9">
    <location>
        <position position="169"/>
    </location>
</feature>
<comment type="caution">
    <text evidence="9">The sequence shown here is derived from an EMBL/GenBank/DDBJ whole genome shotgun (WGS) entry which is preliminary data.</text>
</comment>
<dbReference type="GO" id="GO:0004518">
    <property type="term" value="F:nuclease activity"/>
    <property type="evidence" value="ECO:0007669"/>
    <property type="project" value="UniProtKB-KW"/>
</dbReference>
<evidence type="ECO:0000256" key="5">
    <source>
        <dbReference type="ARBA" id="ARBA00022723"/>
    </source>
</evidence>
<accession>A0A3S3NSQ5</accession>
<evidence type="ECO:0000313" key="9">
    <source>
        <dbReference type="EMBL" id="RWS01046.1"/>
    </source>
</evidence>
<name>A0A3S3NSQ5_9ACAR</name>
<dbReference type="Pfam" id="PF13359">
    <property type="entry name" value="DDE_Tnp_4"/>
    <property type="match status" value="1"/>
</dbReference>
<feature type="non-terminal residue" evidence="9">
    <location>
        <position position="1"/>
    </location>
</feature>
<proteinExistence type="inferred from homology"/>
<keyword evidence="6" id="KW-0378">Hydrolase</keyword>
<reference evidence="9 10" key="1">
    <citation type="journal article" date="2018" name="Gigascience">
        <title>Genomes of trombidid mites reveal novel predicted allergens and laterally-transferred genes associated with secondary metabolism.</title>
        <authorList>
            <person name="Dong X."/>
            <person name="Chaisiri K."/>
            <person name="Xia D."/>
            <person name="Armstrong S.D."/>
            <person name="Fang Y."/>
            <person name="Donnelly M.J."/>
            <person name="Kadowaki T."/>
            <person name="McGarry J.W."/>
            <person name="Darby A.C."/>
            <person name="Makepeace B.L."/>
        </authorList>
    </citation>
    <scope>NUCLEOTIDE SEQUENCE [LARGE SCALE GENOMIC DNA]</scope>
    <source>
        <strain evidence="9">UoL-WK</strain>
    </source>
</reference>
<keyword evidence="5" id="KW-0479">Metal-binding</keyword>
<dbReference type="InterPro" id="IPR027806">
    <property type="entry name" value="HARBI1_dom"/>
</dbReference>
<dbReference type="EMBL" id="NCKU01009955">
    <property type="protein sequence ID" value="RWS01046.1"/>
    <property type="molecule type" value="Genomic_DNA"/>
</dbReference>
<dbReference type="STRING" id="1965070.A0A3S3NSQ5"/>
<feature type="domain" description="DDE Tnp4" evidence="8">
    <location>
        <begin position="50"/>
        <end position="122"/>
    </location>
</feature>
<dbReference type="PANTHER" id="PTHR22930:SF289">
    <property type="entry name" value="DDE TNP4 DOMAIN-CONTAINING PROTEIN-RELATED"/>
    <property type="match status" value="1"/>
</dbReference>
<evidence type="ECO:0000256" key="3">
    <source>
        <dbReference type="ARBA" id="ARBA00006958"/>
    </source>
</evidence>
<dbReference type="AlphaFoldDB" id="A0A3S3NSQ5"/>
<organism evidence="9 10">
    <name type="scientific">Dinothrombium tinctorium</name>
    <dbReference type="NCBI Taxonomy" id="1965070"/>
    <lineage>
        <taxon>Eukaryota</taxon>
        <taxon>Metazoa</taxon>
        <taxon>Ecdysozoa</taxon>
        <taxon>Arthropoda</taxon>
        <taxon>Chelicerata</taxon>
        <taxon>Arachnida</taxon>
        <taxon>Acari</taxon>
        <taxon>Acariformes</taxon>
        <taxon>Trombidiformes</taxon>
        <taxon>Prostigmata</taxon>
        <taxon>Anystina</taxon>
        <taxon>Parasitengona</taxon>
        <taxon>Trombidioidea</taxon>
        <taxon>Trombidiidae</taxon>
        <taxon>Dinothrombium</taxon>
    </lineage>
</organism>
<evidence type="ECO:0000256" key="4">
    <source>
        <dbReference type="ARBA" id="ARBA00022722"/>
    </source>
</evidence>
<dbReference type="OrthoDB" id="6509413at2759"/>
<dbReference type="PANTHER" id="PTHR22930">
    <property type="match status" value="1"/>
</dbReference>
<evidence type="ECO:0000259" key="8">
    <source>
        <dbReference type="Pfam" id="PF13359"/>
    </source>
</evidence>
<comment type="subcellular location">
    <subcellularLocation>
        <location evidence="2">Nucleus</location>
    </subcellularLocation>
</comment>
<gene>
    <name evidence="9" type="ORF">B4U79_14615</name>
</gene>
<evidence type="ECO:0000256" key="6">
    <source>
        <dbReference type="ARBA" id="ARBA00022801"/>
    </source>
</evidence>
<keyword evidence="7" id="KW-0539">Nucleus</keyword>
<evidence type="ECO:0000256" key="7">
    <source>
        <dbReference type="ARBA" id="ARBA00023242"/>
    </source>
</evidence>
<dbReference type="GO" id="GO:0016787">
    <property type="term" value="F:hydrolase activity"/>
    <property type="evidence" value="ECO:0007669"/>
    <property type="project" value="UniProtKB-KW"/>
</dbReference>
<comment type="similarity">
    <text evidence="3">Belongs to the HARBI1 family.</text>
</comment>
<keyword evidence="10" id="KW-1185">Reference proteome</keyword>
<evidence type="ECO:0000256" key="1">
    <source>
        <dbReference type="ARBA" id="ARBA00001968"/>
    </source>
</evidence>
<sequence length="169" mass="19464">IGAIDGTHIEVLKSAQEKFRNRKNRISVNVQAVVDADMRFKFSCLFGIVQSGYPCKTELMTPLTIINTPAKERYQSSHIKTRNIVERNFCAWKRKFFCLQSKLRWKIESSLTVIVACGVIWNFLKGRNEITEDIKEENEKEISRGSNTGDSSDFAKRKSLNNFLFNSFT</sequence>
<dbReference type="InterPro" id="IPR045249">
    <property type="entry name" value="HARBI1-like"/>
</dbReference>
<evidence type="ECO:0000313" key="10">
    <source>
        <dbReference type="Proteomes" id="UP000285301"/>
    </source>
</evidence>
<dbReference type="Proteomes" id="UP000285301">
    <property type="component" value="Unassembled WGS sequence"/>
</dbReference>
<evidence type="ECO:0000256" key="2">
    <source>
        <dbReference type="ARBA" id="ARBA00004123"/>
    </source>
</evidence>
<keyword evidence="4" id="KW-0540">Nuclease</keyword>
<comment type="cofactor">
    <cofactor evidence="1">
        <name>a divalent metal cation</name>
        <dbReference type="ChEBI" id="CHEBI:60240"/>
    </cofactor>
</comment>
<dbReference type="GO" id="GO:0046872">
    <property type="term" value="F:metal ion binding"/>
    <property type="evidence" value="ECO:0007669"/>
    <property type="project" value="UniProtKB-KW"/>
</dbReference>
<dbReference type="GO" id="GO:0005634">
    <property type="term" value="C:nucleus"/>
    <property type="evidence" value="ECO:0007669"/>
    <property type="project" value="UniProtKB-SubCell"/>
</dbReference>